<reference evidence="3 4" key="1">
    <citation type="journal article" date="2013" name="Curr. Biol.">
        <title>The Genome of the Foraminiferan Reticulomyxa filosa.</title>
        <authorList>
            <person name="Glockner G."/>
            <person name="Hulsmann N."/>
            <person name="Schleicher M."/>
            <person name="Noegel A.A."/>
            <person name="Eichinger L."/>
            <person name="Gallinger C."/>
            <person name="Pawlowski J."/>
            <person name="Sierra R."/>
            <person name="Euteneuer U."/>
            <person name="Pillet L."/>
            <person name="Moustafa A."/>
            <person name="Platzer M."/>
            <person name="Groth M."/>
            <person name="Szafranski K."/>
            <person name="Schliwa M."/>
        </authorList>
    </citation>
    <scope>NUCLEOTIDE SEQUENCE [LARGE SCALE GENOMIC DNA]</scope>
</reference>
<keyword evidence="4" id="KW-1185">Reference proteome</keyword>
<sequence>MFTLNVDWKKKKKKKKDICTPKKKEGDTPLMLAIKKRNKQAIRYLIQFDFDSNIRDKKSKHVCVCVFIKKFFFFFFWYSLRHAHIVATLVKYGADVTLYDSNGHNAEFYAISNSHENVAQMIKTGRLGEMEDLMEQITILQQKHESLLSTVSRLTEMNQTLTDDINRTELQKN</sequence>
<dbReference type="Gene3D" id="1.25.40.20">
    <property type="entry name" value="Ankyrin repeat-containing domain"/>
    <property type="match status" value="2"/>
</dbReference>
<feature type="non-terminal residue" evidence="3">
    <location>
        <position position="173"/>
    </location>
</feature>
<organism evidence="3 4">
    <name type="scientific">Reticulomyxa filosa</name>
    <dbReference type="NCBI Taxonomy" id="46433"/>
    <lineage>
        <taxon>Eukaryota</taxon>
        <taxon>Sar</taxon>
        <taxon>Rhizaria</taxon>
        <taxon>Retaria</taxon>
        <taxon>Foraminifera</taxon>
        <taxon>Monothalamids</taxon>
        <taxon>Reticulomyxidae</taxon>
        <taxon>Reticulomyxa</taxon>
    </lineage>
</organism>
<dbReference type="OrthoDB" id="2157354at2759"/>
<dbReference type="SMART" id="SM00248">
    <property type="entry name" value="ANK"/>
    <property type="match status" value="2"/>
</dbReference>
<evidence type="ECO:0000313" key="4">
    <source>
        <dbReference type="Proteomes" id="UP000023152"/>
    </source>
</evidence>
<keyword evidence="1" id="KW-0040">ANK repeat</keyword>
<evidence type="ECO:0000256" key="2">
    <source>
        <dbReference type="SAM" id="Coils"/>
    </source>
</evidence>
<dbReference type="PROSITE" id="PS50297">
    <property type="entry name" value="ANK_REP_REGION"/>
    <property type="match status" value="1"/>
</dbReference>
<dbReference type="InterPro" id="IPR036770">
    <property type="entry name" value="Ankyrin_rpt-contain_sf"/>
</dbReference>
<dbReference type="Pfam" id="PF00023">
    <property type="entry name" value="Ank"/>
    <property type="match status" value="1"/>
</dbReference>
<accession>X6LBG1</accession>
<dbReference type="EMBL" id="ASPP01046617">
    <property type="protein sequence ID" value="ETN98461.1"/>
    <property type="molecule type" value="Genomic_DNA"/>
</dbReference>
<protein>
    <submittedName>
        <fullName evidence="3">Uncharacterized protein</fullName>
    </submittedName>
</protein>
<feature type="coiled-coil region" evidence="2">
    <location>
        <begin position="130"/>
        <end position="171"/>
    </location>
</feature>
<keyword evidence="2" id="KW-0175">Coiled coil</keyword>
<dbReference type="InterPro" id="IPR002110">
    <property type="entry name" value="Ankyrin_rpt"/>
</dbReference>
<gene>
    <name evidence="3" type="ORF">RFI_39037</name>
</gene>
<dbReference type="Proteomes" id="UP000023152">
    <property type="component" value="Unassembled WGS sequence"/>
</dbReference>
<dbReference type="PROSITE" id="PS50088">
    <property type="entry name" value="ANK_REPEAT"/>
    <property type="match status" value="1"/>
</dbReference>
<proteinExistence type="predicted"/>
<name>X6LBG1_RETFI</name>
<evidence type="ECO:0000256" key="1">
    <source>
        <dbReference type="PROSITE-ProRule" id="PRU00023"/>
    </source>
</evidence>
<dbReference type="AlphaFoldDB" id="X6LBG1"/>
<dbReference type="SUPFAM" id="SSF48403">
    <property type="entry name" value="Ankyrin repeat"/>
    <property type="match status" value="1"/>
</dbReference>
<comment type="caution">
    <text evidence="3">The sequence shown here is derived from an EMBL/GenBank/DDBJ whole genome shotgun (WGS) entry which is preliminary data.</text>
</comment>
<feature type="repeat" description="ANK" evidence="1">
    <location>
        <begin position="25"/>
        <end position="57"/>
    </location>
</feature>
<evidence type="ECO:0000313" key="3">
    <source>
        <dbReference type="EMBL" id="ETN98461.1"/>
    </source>
</evidence>